<protein>
    <recommendedName>
        <fullName evidence="8">phosphopantothenoylcysteine decarboxylase</fullName>
        <ecNumber evidence="8">4.1.1.36</ecNumber>
    </recommendedName>
</protein>
<dbReference type="Pfam" id="PF02441">
    <property type="entry name" value="Flavoprotein"/>
    <property type="match status" value="1"/>
</dbReference>
<organism evidence="10 11">
    <name type="scientific">Ensete ventricosum</name>
    <name type="common">Abyssinian banana</name>
    <name type="synonym">Musa ensete</name>
    <dbReference type="NCBI Taxonomy" id="4639"/>
    <lineage>
        <taxon>Eukaryota</taxon>
        <taxon>Viridiplantae</taxon>
        <taxon>Streptophyta</taxon>
        <taxon>Embryophyta</taxon>
        <taxon>Tracheophyta</taxon>
        <taxon>Spermatophyta</taxon>
        <taxon>Magnoliopsida</taxon>
        <taxon>Liliopsida</taxon>
        <taxon>Zingiberales</taxon>
        <taxon>Musaceae</taxon>
        <taxon>Ensete</taxon>
    </lineage>
</organism>
<dbReference type="GO" id="GO:0071513">
    <property type="term" value="C:phosphopantothenoylcysteine decarboxylase complex"/>
    <property type="evidence" value="ECO:0007669"/>
    <property type="project" value="TreeGrafter"/>
</dbReference>
<comment type="caution">
    <text evidence="10">The sequence shown here is derived from an EMBL/GenBank/DDBJ whole genome shotgun (WGS) entry which is preliminary data.</text>
</comment>
<keyword evidence="4" id="KW-0456">Lyase</keyword>
<comment type="cofactor">
    <cofactor evidence="1">
        <name>FMN</name>
        <dbReference type="ChEBI" id="CHEBI:58210"/>
    </cofactor>
</comment>
<dbReference type="GO" id="GO:0015937">
    <property type="term" value="P:coenzyme A biosynthetic process"/>
    <property type="evidence" value="ECO:0007669"/>
    <property type="project" value="UniProtKB-KW"/>
</dbReference>
<dbReference type="SUPFAM" id="SSF52507">
    <property type="entry name" value="Homo-oligomeric flavin-containing Cys decarboxylases, HFCD"/>
    <property type="match status" value="1"/>
</dbReference>
<dbReference type="EMBL" id="AMZH03000388">
    <property type="protein sequence ID" value="RRT84027.1"/>
    <property type="molecule type" value="Genomic_DNA"/>
</dbReference>
<dbReference type="GO" id="GO:0010181">
    <property type="term" value="F:FMN binding"/>
    <property type="evidence" value="ECO:0007669"/>
    <property type="project" value="TreeGrafter"/>
</dbReference>
<evidence type="ECO:0000256" key="3">
    <source>
        <dbReference type="ARBA" id="ARBA00022643"/>
    </source>
</evidence>
<evidence type="ECO:0000259" key="9">
    <source>
        <dbReference type="Pfam" id="PF02441"/>
    </source>
</evidence>
<keyword evidence="4" id="KW-0210">Decarboxylase</keyword>
<dbReference type="Gene3D" id="3.40.50.1950">
    <property type="entry name" value="Flavin prenyltransferase-like"/>
    <property type="match status" value="1"/>
</dbReference>
<evidence type="ECO:0000256" key="4">
    <source>
        <dbReference type="ARBA" id="ARBA00022793"/>
    </source>
</evidence>
<evidence type="ECO:0000313" key="11">
    <source>
        <dbReference type="Proteomes" id="UP000287651"/>
    </source>
</evidence>
<keyword evidence="3" id="KW-0285">Flavoprotein</keyword>
<evidence type="ECO:0000256" key="5">
    <source>
        <dbReference type="ARBA" id="ARBA00022993"/>
    </source>
</evidence>
<evidence type="ECO:0000256" key="7">
    <source>
        <dbReference type="ARBA" id="ARBA00060685"/>
    </source>
</evidence>
<dbReference type="PANTHER" id="PTHR14359">
    <property type="entry name" value="HOMO-OLIGOMERIC FLAVIN CONTAINING CYS DECARBOXYLASE FAMILY"/>
    <property type="match status" value="1"/>
</dbReference>
<keyword evidence="3" id="KW-0288">FMN</keyword>
<evidence type="ECO:0000313" key="10">
    <source>
        <dbReference type="EMBL" id="RRT84027.1"/>
    </source>
</evidence>
<dbReference type="AlphaFoldDB" id="A0A427B6F2"/>
<comment type="similarity">
    <text evidence="6">Belongs to the HFCD (homooligomeric flavin containing Cys decarboxylase) superfamily.</text>
</comment>
<evidence type="ECO:0000256" key="8">
    <source>
        <dbReference type="ARBA" id="ARBA00066422"/>
    </source>
</evidence>
<proteinExistence type="inferred from homology"/>
<dbReference type="InterPro" id="IPR003382">
    <property type="entry name" value="Flavoprotein"/>
</dbReference>
<reference evidence="10 11" key="1">
    <citation type="journal article" date="2014" name="Agronomy (Basel)">
        <title>A Draft Genome Sequence for Ensete ventricosum, the Drought-Tolerant Tree Against Hunger.</title>
        <authorList>
            <person name="Harrison J."/>
            <person name="Moore K.A."/>
            <person name="Paszkiewicz K."/>
            <person name="Jones T."/>
            <person name="Grant M."/>
            <person name="Ambacheew D."/>
            <person name="Muzemil S."/>
            <person name="Studholme D.J."/>
        </authorList>
    </citation>
    <scope>NUCLEOTIDE SEQUENCE [LARGE SCALE GENOMIC DNA]</scope>
</reference>
<dbReference type="Proteomes" id="UP000287651">
    <property type="component" value="Unassembled WGS sequence"/>
</dbReference>
<keyword evidence="5" id="KW-0173">Coenzyme A biosynthesis</keyword>
<dbReference type="EC" id="4.1.1.36" evidence="8"/>
<accession>A0A427B6F2</accession>
<dbReference type="InterPro" id="IPR036551">
    <property type="entry name" value="Flavin_trans-like"/>
</dbReference>
<evidence type="ECO:0000256" key="6">
    <source>
        <dbReference type="ARBA" id="ARBA00038350"/>
    </source>
</evidence>
<name>A0A427B6F2_ENSVE</name>
<evidence type="ECO:0000256" key="2">
    <source>
        <dbReference type="ARBA" id="ARBA00022604"/>
    </source>
</evidence>
<gene>
    <name evidence="10" type="ORF">B296_00004959</name>
</gene>
<dbReference type="GO" id="GO:0004633">
    <property type="term" value="F:phosphopantothenoylcysteine decarboxylase activity"/>
    <property type="evidence" value="ECO:0007669"/>
    <property type="project" value="UniProtKB-EC"/>
</dbReference>
<dbReference type="PANTHER" id="PTHR14359:SF6">
    <property type="entry name" value="PHOSPHOPANTOTHENOYLCYSTEINE DECARBOXYLASE"/>
    <property type="match status" value="1"/>
</dbReference>
<feature type="domain" description="Flavoprotein" evidence="9">
    <location>
        <begin position="22"/>
        <end position="114"/>
    </location>
</feature>
<evidence type="ECO:0000256" key="1">
    <source>
        <dbReference type="ARBA" id="ARBA00001917"/>
    </source>
</evidence>
<comment type="pathway">
    <text evidence="7">Cofactor biosynthesis; coenzyme A biosynthesis; CoA from (R)-pantothenate: step 3/5.</text>
</comment>
<sequence length="288" mass="32022">MANIEIASENMKHDNVQPIKPRILLAVSGSVAAIKFEILCLSFLEWAEVRAVATKSSLHFLDKASFPRDVILYTDDDEWSSWKKIGDGVLHIELRKWADIMVIAPLSANTLAKVQRLLYIISWDYSKPIFVAPAMNTLMWNNPFTKRHLDAINELGVNLIPPVTKRLACGDYGNGAMAEPCLKIEKCRVDIDLSQILQPLVQSVDLLKIKHNIAVTAFACVADAGDGLALQQISNQPRSHAAAESDELTPPTELANHLIFRNPQSRRMGRKPSLFAVPSPPMCELFDS</sequence>
<keyword evidence="2" id="KW-0341">Growth regulation</keyword>